<gene>
    <name evidence="9" type="ORF">IQ19_00707</name>
</gene>
<dbReference type="PANTHER" id="PTHR34975:SF2">
    <property type="entry name" value="SPORE GERMINATION PROTEIN A2"/>
    <property type="match status" value="1"/>
</dbReference>
<comment type="caution">
    <text evidence="9">The sequence shown here is derived from an EMBL/GenBank/DDBJ whole genome shotgun (WGS) entry which is preliminary data.</text>
</comment>
<feature type="transmembrane region" description="Helical" evidence="8">
    <location>
        <begin position="12"/>
        <end position="30"/>
    </location>
</feature>
<evidence type="ECO:0000256" key="4">
    <source>
        <dbReference type="ARBA" id="ARBA00022544"/>
    </source>
</evidence>
<evidence type="ECO:0000256" key="6">
    <source>
        <dbReference type="ARBA" id="ARBA00022989"/>
    </source>
</evidence>
<evidence type="ECO:0000256" key="7">
    <source>
        <dbReference type="ARBA" id="ARBA00023136"/>
    </source>
</evidence>
<keyword evidence="5 8" id="KW-0812">Transmembrane</keyword>
<feature type="transmembrane region" description="Helical" evidence="8">
    <location>
        <begin position="87"/>
        <end position="114"/>
    </location>
</feature>
<comment type="subcellular location">
    <subcellularLocation>
        <location evidence="1">Membrane</location>
        <topology evidence="1">Multi-pass membrane protein</topology>
    </subcellularLocation>
</comment>
<dbReference type="Gene3D" id="1.20.1740.10">
    <property type="entry name" value="Amino acid/polyamine transporter I"/>
    <property type="match status" value="1"/>
</dbReference>
<keyword evidence="6 8" id="KW-1133">Transmembrane helix</keyword>
<feature type="transmembrane region" description="Helical" evidence="8">
    <location>
        <begin position="337"/>
        <end position="356"/>
    </location>
</feature>
<proteinExistence type="inferred from homology"/>
<dbReference type="AlphaFoldDB" id="A0A562K725"/>
<dbReference type="NCBIfam" id="TIGR00912">
    <property type="entry name" value="2A0309"/>
    <property type="match status" value="1"/>
</dbReference>
<sequence length="367" mass="42677">MKKYALNEITTSQFIFFIYKTQVGMGILTMPRITAEEAGTDGWLSVIFGYFLAIFISLVIIKVMEKYPEDTLFDLLPKVFGKWIGKLFIIGWIGYTGYFAIVLLLMTVFIIQVWIFPQTPSFLVMWLFLIPIYMITRSGIRVIGRYAEFVYFITLWMVPLLLFGLKDAHWLNLLPILKEGWKPVLVAVQKTVVPFIGFELAFILYPFLKNKKSAFKGIIIANTLTFLLYMYVIIITYVYFSPDEIKEYTWPTLNILKSIELPFLERFEIIFLSFYMIILSMTIIPFLFTAAFGTSKLFGQKSHKIHVRIYIGVIAFFSIFYTPIGQNMESLGKWADYLGIGFGYAFPILFGLYVFIYTKLKNRRLSA</sequence>
<evidence type="ECO:0000313" key="10">
    <source>
        <dbReference type="Proteomes" id="UP000318667"/>
    </source>
</evidence>
<keyword evidence="3" id="KW-0813">Transport</keyword>
<dbReference type="Pfam" id="PF03845">
    <property type="entry name" value="Spore_permease"/>
    <property type="match status" value="1"/>
</dbReference>
<dbReference type="GO" id="GO:0009847">
    <property type="term" value="P:spore germination"/>
    <property type="evidence" value="ECO:0007669"/>
    <property type="project" value="InterPro"/>
</dbReference>
<feature type="transmembrane region" description="Helical" evidence="8">
    <location>
        <begin position="219"/>
        <end position="240"/>
    </location>
</feature>
<name>A0A562K725_9BACI</name>
<comment type="similarity">
    <text evidence="2">Belongs to the amino acid-polyamine-organocation (APC) superfamily. Spore germination protein (SGP) (TC 2.A.3.9) family.</text>
</comment>
<dbReference type="EMBL" id="VLKI01000001">
    <property type="protein sequence ID" value="TWH91251.1"/>
    <property type="molecule type" value="Genomic_DNA"/>
</dbReference>
<dbReference type="GO" id="GO:0016020">
    <property type="term" value="C:membrane"/>
    <property type="evidence" value="ECO:0007669"/>
    <property type="project" value="UniProtKB-SubCell"/>
</dbReference>
<feature type="transmembrane region" description="Helical" evidence="8">
    <location>
        <begin position="269"/>
        <end position="293"/>
    </location>
</feature>
<evidence type="ECO:0000313" key="9">
    <source>
        <dbReference type="EMBL" id="TWH91251.1"/>
    </source>
</evidence>
<dbReference type="PANTHER" id="PTHR34975">
    <property type="entry name" value="SPORE GERMINATION PROTEIN A2"/>
    <property type="match status" value="1"/>
</dbReference>
<dbReference type="GeneID" id="65401980"/>
<keyword evidence="7 8" id="KW-0472">Membrane</keyword>
<feature type="transmembrane region" description="Helical" evidence="8">
    <location>
        <begin position="305"/>
        <end position="325"/>
    </location>
</feature>
<reference evidence="9 10" key="1">
    <citation type="journal article" date="2015" name="Stand. Genomic Sci.">
        <title>Genomic Encyclopedia of Bacterial and Archaeal Type Strains, Phase III: the genomes of soil and plant-associated and newly described type strains.</title>
        <authorList>
            <person name="Whitman W.B."/>
            <person name="Woyke T."/>
            <person name="Klenk H.P."/>
            <person name="Zhou Y."/>
            <person name="Lilburn T.G."/>
            <person name="Beck B.J."/>
            <person name="De Vos P."/>
            <person name="Vandamme P."/>
            <person name="Eisen J.A."/>
            <person name="Garrity G."/>
            <person name="Hugenholtz P."/>
            <person name="Kyrpides N.C."/>
        </authorList>
    </citation>
    <scope>NUCLEOTIDE SEQUENCE [LARGE SCALE GENOMIC DNA]</scope>
    <source>
        <strain evidence="9 10">CGMCC 1.10115</strain>
    </source>
</reference>
<dbReference type="Proteomes" id="UP000318667">
    <property type="component" value="Unassembled WGS sequence"/>
</dbReference>
<evidence type="ECO:0000256" key="3">
    <source>
        <dbReference type="ARBA" id="ARBA00022448"/>
    </source>
</evidence>
<accession>A0A562K725</accession>
<evidence type="ECO:0000256" key="1">
    <source>
        <dbReference type="ARBA" id="ARBA00004141"/>
    </source>
</evidence>
<dbReference type="OrthoDB" id="2380120at2"/>
<feature type="transmembrane region" description="Helical" evidence="8">
    <location>
        <begin position="185"/>
        <end position="207"/>
    </location>
</feature>
<keyword evidence="4" id="KW-0309">Germination</keyword>
<dbReference type="RefSeq" id="WP_144539857.1">
    <property type="nucleotide sequence ID" value="NZ_CBCSDC010000009.1"/>
</dbReference>
<feature type="transmembrane region" description="Helical" evidence="8">
    <location>
        <begin position="120"/>
        <end position="136"/>
    </location>
</feature>
<dbReference type="InterPro" id="IPR004761">
    <property type="entry name" value="Spore_GerAB"/>
</dbReference>
<feature type="transmembrane region" description="Helical" evidence="8">
    <location>
        <begin position="148"/>
        <end position="165"/>
    </location>
</feature>
<evidence type="ECO:0000256" key="2">
    <source>
        <dbReference type="ARBA" id="ARBA00007998"/>
    </source>
</evidence>
<evidence type="ECO:0000256" key="5">
    <source>
        <dbReference type="ARBA" id="ARBA00022692"/>
    </source>
</evidence>
<protein>
    <submittedName>
        <fullName evidence="9">Spore germination protein (Amino acid permease)</fullName>
    </submittedName>
</protein>
<evidence type="ECO:0000256" key="8">
    <source>
        <dbReference type="SAM" id="Phobius"/>
    </source>
</evidence>
<organism evidence="9 10">
    <name type="scientific">Cytobacillus oceanisediminis</name>
    <dbReference type="NCBI Taxonomy" id="665099"/>
    <lineage>
        <taxon>Bacteria</taxon>
        <taxon>Bacillati</taxon>
        <taxon>Bacillota</taxon>
        <taxon>Bacilli</taxon>
        <taxon>Bacillales</taxon>
        <taxon>Bacillaceae</taxon>
        <taxon>Cytobacillus</taxon>
    </lineage>
</organism>
<feature type="transmembrane region" description="Helical" evidence="8">
    <location>
        <begin position="42"/>
        <end position="61"/>
    </location>
</feature>
<keyword evidence="10" id="KW-1185">Reference proteome</keyword>